<evidence type="ECO:0000313" key="3">
    <source>
        <dbReference type="EMBL" id="WOD15897.1"/>
    </source>
</evidence>
<keyword evidence="2" id="KW-0472">Membrane</keyword>
<sequence>MNFDSTHDAQGKSEDTSSPMPDHPSPCINAHKTQRKFRIAFVLVAILAVLVPTTVFALVVYQTRQDAALGLTTIFSFMMYSLVSCRIRASAKQAFKHARRDGHLPFLTGKTVRVARECPRRWLVVLHIGFEGFSSLD</sequence>
<organism evidence="3 4">
    <name type="scientific">Paraburkholderia kirstenboschensis</name>
    <dbReference type="NCBI Taxonomy" id="1245436"/>
    <lineage>
        <taxon>Bacteria</taxon>
        <taxon>Pseudomonadati</taxon>
        <taxon>Pseudomonadota</taxon>
        <taxon>Betaproteobacteria</taxon>
        <taxon>Burkholderiales</taxon>
        <taxon>Burkholderiaceae</taxon>
        <taxon>Paraburkholderia</taxon>
    </lineage>
</organism>
<evidence type="ECO:0000256" key="1">
    <source>
        <dbReference type="SAM" id="MobiDB-lite"/>
    </source>
</evidence>
<gene>
    <name evidence="3" type="ORF">RW095_21955</name>
</gene>
<feature type="region of interest" description="Disordered" evidence="1">
    <location>
        <begin position="1"/>
        <end position="27"/>
    </location>
</feature>
<feature type="transmembrane region" description="Helical" evidence="2">
    <location>
        <begin position="67"/>
        <end position="87"/>
    </location>
</feature>
<dbReference type="EMBL" id="CP136512">
    <property type="protein sequence ID" value="WOD15897.1"/>
    <property type="molecule type" value="Genomic_DNA"/>
</dbReference>
<keyword evidence="4" id="KW-1185">Reference proteome</keyword>
<name>A0ABZ0EFD0_9BURK</name>
<keyword evidence="2" id="KW-0812">Transmembrane</keyword>
<accession>A0ABZ0EFD0</accession>
<keyword evidence="2" id="KW-1133">Transmembrane helix</keyword>
<feature type="compositionally biased region" description="Basic and acidic residues" evidence="1">
    <location>
        <begin position="1"/>
        <end position="15"/>
    </location>
</feature>
<dbReference type="Proteomes" id="UP001302652">
    <property type="component" value="Chromosome 2"/>
</dbReference>
<feature type="transmembrane region" description="Helical" evidence="2">
    <location>
        <begin position="39"/>
        <end position="61"/>
    </location>
</feature>
<protein>
    <submittedName>
        <fullName evidence="3">Uncharacterized protein</fullName>
    </submittedName>
</protein>
<evidence type="ECO:0000256" key="2">
    <source>
        <dbReference type="SAM" id="Phobius"/>
    </source>
</evidence>
<dbReference type="RefSeq" id="WP_317018322.1">
    <property type="nucleotide sequence ID" value="NZ_CP136512.1"/>
</dbReference>
<proteinExistence type="predicted"/>
<evidence type="ECO:0000313" key="4">
    <source>
        <dbReference type="Proteomes" id="UP001302652"/>
    </source>
</evidence>
<reference evidence="3 4" key="1">
    <citation type="submission" date="2023-10" db="EMBL/GenBank/DDBJ databases">
        <title>Surface-active antibiotics is a multifunctional adaptation for post-fire microbes.</title>
        <authorList>
            <person name="Liu M.D."/>
            <person name="Du Y."/>
            <person name="Koupaei S.K."/>
            <person name="Kim N.R."/>
            <person name="Zhang W."/>
            <person name="Traxler M.F."/>
        </authorList>
    </citation>
    <scope>NUCLEOTIDE SEQUENCE [LARGE SCALE GENOMIC DNA]</scope>
    <source>
        <strain evidence="3 4">F3</strain>
    </source>
</reference>